<dbReference type="EMBL" id="SMRP01000024">
    <property type="protein sequence ID" value="TDG19101.1"/>
    <property type="molecule type" value="Genomic_DNA"/>
</dbReference>
<comment type="subcellular location">
    <subcellularLocation>
        <location evidence="1">Cell outer membrane</location>
        <topology evidence="1">Multi-pass membrane protein</topology>
    </subcellularLocation>
</comment>
<keyword evidence="13" id="KW-1185">Reference proteome</keyword>
<evidence type="ECO:0000256" key="7">
    <source>
        <dbReference type="ARBA" id="ARBA00023065"/>
    </source>
</evidence>
<organism evidence="12 13">
    <name type="scientific">Paraburkholderia silviterrae</name>
    <dbReference type="NCBI Taxonomy" id="2528715"/>
    <lineage>
        <taxon>Bacteria</taxon>
        <taxon>Pseudomonadati</taxon>
        <taxon>Pseudomonadota</taxon>
        <taxon>Betaproteobacteria</taxon>
        <taxon>Burkholderiales</taxon>
        <taxon>Burkholderiaceae</taxon>
        <taxon>Paraburkholderia</taxon>
    </lineage>
</organism>
<keyword evidence="9" id="KW-0472">Membrane</keyword>
<keyword evidence="6" id="KW-0732">Signal</keyword>
<protein>
    <submittedName>
        <fullName evidence="12">Porin</fullName>
    </submittedName>
</protein>
<dbReference type="PANTHER" id="PTHR34501">
    <property type="entry name" value="PROTEIN YDDL-RELATED"/>
    <property type="match status" value="1"/>
</dbReference>
<keyword evidence="4" id="KW-1134">Transmembrane beta strand</keyword>
<evidence type="ECO:0000313" key="13">
    <source>
        <dbReference type="Proteomes" id="UP000295722"/>
    </source>
</evidence>
<dbReference type="InterPro" id="IPR050298">
    <property type="entry name" value="Gram-neg_bact_OMP"/>
</dbReference>
<evidence type="ECO:0000259" key="11">
    <source>
        <dbReference type="Pfam" id="PF13609"/>
    </source>
</evidence>
<dbReference type="Pfam" id="PF13609">
    <property type="entry name" value="Porin_4"/>
    <property type="match status" value="1"/>
</dbReference>
<dbReference type="PRINTS" id="PR00182">
    <property type="entry name" value="ECOLNEIPORIN"/>
</dbReference>
<dbReference type="Proteomes" id="UP000295722">
    <property type="component" value="Unassembled WGS sequence"/>
</dbReference>
<evidence type="ECO:0000313" key="12">
    <source>
        <dbReference type="EMBL" id="TDG19101.1"/>
    </source>
</evidence>
<keyword evidence="10" id="KW-0998">Cell outer membrane</keyword>
<keyword evidence="3" id="KW-0813">Transport</keyword>
<evidence type="ECO:0000256" key="6">
    <source>
        <dbReference type="ARBA" id="ARBA00022729"/>
    </source>
</evidence>
<evidence type="ECO:0000256" key="5">
    <source>
        <dbReference type="ARBA" id="ARBA00022692"/>
    </source>
</evidence>
<gene>
    <name evidence="12" type="ORF">EYW47_31720</name>
</gene>
<evidence type="ECO:0000256" key="2">
    <source>
        <dbReference type="ARBA" id="ARBA00011233"/>
    </source>
</evidence>
<keyword evidence="7" id="KW-0406">Ion transport</keyword>
<dbReference type="GO" id="GO:0046930">
    <property type="term" value="C:pore complex"/>
    <property type="evidence" value="ECO:0007669"/>
    <property type="project" value="UniProtKB-KW"/>
</dbReference>
<evidence type="ECO:0000256" key="4">
    <source>
        <dbReference type="ARBA" id="ARBA00022452"/>
    </source>
</evidence>
<evidence type="ECO:0000256" key="8">
    <source>
        <dbReference type="ARBA" id="ARBA00023114"/>
    </source>
</evidence>
<dbReference type="RefSeq" id="WP_133198764.1">
    <property type="nucleotide sequence ID" value="NZ_JBHUCW010000057.1"/>
</dbReference>
<accession>A0A4R5M1F6</accession>
<dbReference type="InterPro" id="IPR002299">
    <property type="entry name" value="Porin_Neis"/>
</dbReference>
<feature type="domain" description="Porin" evidence="11">
    <location>
        <begin position="13"/>
        <end position="361"/>
    </location>
</feature>
<dbReference type="PRINTS" id="PR00184">
    <property type="entry name" value="NEISSPPORIN"/>
</dbReference>
<comment type="caution">
    <text evidence="12">The sequence shown here is derived from an EMBL/GenBank/DDBJ whole genome shotgun (WGS) entry which is preliminary data.</text>
</comment>
<dbReference type="AlphaFoldDB" id="A0A4R5M1F6"/>
<keyword evidence="5" id="KW-0812">Transmembrane</keyword>
<evidence type="ECO:0000256" key="3">
    <source>
        <dbReference type="ARBA" id="ARBA00022448"/>
    </source>
</evidence>
<evidence type="ECO:0000256" key="10">
    <source>
        <dbReference type="ARBA" id="ARBA00023237"/>
    </source>
</evidence>
<dbReference type="CDD" id="cd00342">
    <property type="entry name" value="gram_neg_porins"/>
    <property type="match status" value="1"/>
</dbReference>
<proteinExistence type="predicted"/>
<dbReference type="PANTHER" id="PTHR34501:SF9">
    <property type="entry name" value="MAJOR OUTER MEMBRANE PROTEIN P.IA"/>
    <property type="match status" value="1"/>
</dbReference>
<sequence length="395" mass="41006">MVWRQGRNILGGAVIGALSISAQAQSKVTLYGLIDEGIMYQSNVGGATGGKKFSLDAASGIQGSRWGMSGAEDLGGGLNAVFTLESGVNINNGAFGQGGTAFGRQAFLGVSSSRYGSLTLGRQYDMILYFGQPYTTAGMVGSVLFDHPGDLDNTGNSIRANNAVRYMSPDFNGLTFGGEYSVGGVAGNVTASSGYSLGTAYARGPLSVGAAFSYFKNPTSATAGGGFFTDNANGATTLAYSLNRGYASANAYQVAVVGIKYTIGSVELATSYSNTQYGNLGPSLLGGTARFNNVDFSVKYTYGPSLFLSAGYDYLIGKGVTTANGRTVGNQHYNQVSLMADYFLSKRTDVYAGAAWQRASGTSSTGAPAVADITNLGDSSNNHQIVVRVAMRHKF</sequence>
<comment type="subunit">
    <text evidence="2">Homotrimer.</text>
</comment>
<name>A0A4R5M1F6_9BURK</name>
<dbReference type="InterPro" id="IPR033900">
    <property type="entry name" value="Gram_neg_porin_domain"/>
</dbReference>
<dbReference type="InterPro" id="IPR023614">
    <property type="entry name" value="Porin_dom_sf"/>
</dbReference>
<dbReference type="SUPFAM" id="SSF56935">
    <property type="entry name" value="Porins"/>
    <property type="match status" value="1"/>
</dbReference>
<dbReference type="GO" id="GO:0034220">
    <property type="term" value="P:monoatomic ion transmembrane transport"/>
    <property type="evidence" value="ECO:0007669"/>
    <property type="project" value="InterPro"/>
</dbReference>
<evidence type="ECO:0000256" key="9">
    <source>
        <dbReference type="ARBA" id="ARBA00023136"/>
    </source>
</evidence>
<dbReference type="InterPro" id="IPR001702">
    <property type="entry name" value="Porin_Gram-ve"/>
</dbReference>
<dbReference type="GO" id="GO:0009279">
    <property type="term" value="C:cell outer membrane"/>
    <property type="evidence" value="ECO:0007669"/>
    <property type="project" value="UniProtKB-SubCell"/>
</dbReference>
<dbReference type="GO" id="GO:0015288">
    <property type="term" value="F:porin activity"/>
    <property type="evidence" value="ECO:0007669"/>
    <property type="project" value="UniProtKB-KW"/>
</dbReference>
<keyword evidence="8" id="KW-0626">Porin</keyword>
<evidence type="ECO:0000256" key="1">
    <source>
        <dbReference type="ARBA" id="ARBA00004571"/>
    </source>
</evidence>
<dbReference type="OrthoDB" id="8982743at2"/>
<reference evidence="12 13" key="1">
    <citation type="submission" date="2019-03" db="EMBL/GenBank/DDBJ databases">
        <title>Paraburkholderia sp. 4M-K11, isolated from subtropical forest soil.</title>
        <authorList>
            <person name="Gao Z.-H."/>
            <person name="Qiu L.-H."/>
        </authorList>
    </citation>
    <scope>NUCLEOTIDE SEQUENCE [LARGE SCALE GENOMIC DNA]</scope>
    <source>
        <strain evidence="12 13">4M-K11</strain>
    </source>
</reference>
<dbReference type="Gene3D" id="2.40.160.10">
    <property type="entry name" value="Porin"/>
    <property type="match status" value="1"/>
</dbReference>